<name>A0ABR6F177_9SPHI</name>
<evidence type="ECO:0000256" key="2">
    <source>
        <dbReference type="ARBA" id="ARBA00022676"/>
    </source>
</evidence>
<dbReference type="InterPro" id="IPR029044">
    <property type="entry name" value="Nucleotide-diphossugar_trans"/>
</dbReference>
<accession>A0ABR6F177</accession>
<feature type="domain" description="Glycosyltransferase 2-like" evidence="4">
    <location>
        <begin position="6"/>
        <end position="160"/>
    </location>
</feature>
<proteinExistence type="inferred from homology"/>
<dbReference type="EMBL" id="WNXC01000008">
    <property type="protein sequence ID" value="MBB2150972.1"/>
    <property type="molecule type" value="Genomic_DNA"/>
</dbReference>
<dbReference type="InterPro" id="IPR050834">
    <property type="entry name" value="Glycosyltransf_2"/>
</dbReference>
<evidence type="ECO:0000256" key="3">
    <source>
        <dbReference type="ARBA" id="ARBA00022679"/>
    </source>
</evidence>
<evidence type="ECO:0000313" key="6">
    <source>
        <dbReference type="Proteomes" id="UP000636110"/>
    </source>
</evidence>
<organism evidence="5 6">
    <name type="scientific">Pedobacter gandavensis</name>
    <dbReference type="NCBI Taxonomy" id="2679963"/>
    <lineage>
        <taxon>Bacteria</taxon>
        <taxon>Pseudomonadati</taxon>
        <taxon>Bacteroidota</taxon>
        <taxon>Sphingobacteriia</taxon>
        <taxon>Sphingobacteriales</taxon>
        <taxon>Sphingobacteriaceae</taxon>
        <taxon>Pedobacter</taxon>
    </lineage>
</organism>
<dbReference type="Proteomes" id="UP000636110">
    <property type="component" value="Unassembled WGS sequence"/>
</dbReference>
<dbReference type="PANTHER" id="PTHR43685">
    <property type="entry name" value="GLYCOSYLTRANSFERASE"/>
    <property type="match status" value="1"/>
</dbReference>
<dbReference type="RefSeq" id="WP_182960412.1">
    <property type="nucleotide sequence ID" value="NZ_WNXC01000008.1"/>
</dbReference>
<keyword evidence="3" id="KW-0808">Transferase</keyword>
<keyword evidence="6" id="KW-1185">Reference proteome</keyword>
<dbReference type="InterPro" id="IPR001173">
    <property type="entry name" value="Glyco_trans_2-like"/>
</dbReference>
<dbReference type="Gene3D" id="3.90.550.10">
    <property type="entry name" value="Spore Coat Polysaccharide Biosynthesis Protein SpsA, Chain A"/>
    <property type="match status" value="1"/>
</dbReference>
<protein>
    <submittedName>
        <fullName evidence="5">Glycosyltransferase</fullName>
    </submittedName>
</protein>
<comment type="similarity">
    <text evidence="1">Belongs to the glycosyltransferase 2 family.</text>
</comment>
<gene>
    <name evidence="5" type="ORF">GM920_18900</name>
</gene>
<comment type="caution">
    <text evidence="5">The sequence shown here is derived from an EMBL/GenBank/DDBJ whole genome shotgun (WGS) entry which is preliminary data.</text>
</comment>
<keyword evidence="2" id="KW-0328">Glycosyltransferase</keyword>
<dbReference type="SUPFAM" id="SSF53448">
    <property type="entry name" value="Nucleotide-diphospho-sugar transferases"/>
    <property type="match status" value="1"/>
</dbReference>
<sequence>MTPKITVFMAAFNAADYISDSIQSILDQTFNDFELLIVNDGSTDRTIEVIETFHDDRIRLVHNDKNRGLTYTRNVALTEARGEFIAILDSDDIAAKNRLELQYDFFQQNPQYALCGSHGTVINNKGKAVENNELRVPIGADKIKMTLLFENTFINSSVMYKTSVLKELGGYQEYAPAEDYELFVRMAEKYPVGNLDEVLVKYRIHENNISGLKAETAKLKLKEIKRNQLSYLNIPDHQHMGDLLFSILMCEFQRYDLADYRKFFQLLKSTNRKLEKYPLIDFEKMLFEKWFDVIYLKKAKMNAFPLLFDKNLFKWSYVNGRQLRKIFKLTIKGIGRFSS</sequence>
<dbReference type="Pfam" id="PF00535">
    <property type="entry name" value="Glycos_transf_2"/>
    <property type="match status" value="1"/>
</dbReference>
<dbReference type="CDD" id="cd00761">
    <property type="entry name" value="Glyco_tranf_GTA_type"/>
    <property type="match status" value="1"/>
</dbReference>
<dbReference type="PANTHER" id="PTHR43685:SF5">
    <property type="entry name" value="GLYCOSYLTRANSFERASE EPSE-RELATED"/>
    <property type="match status" value="1"/>
</dbReference>
<evidence type="ECO:0000256" key="1">
    <source>
        <dbReference type="ARBA" id="ARBA00006739"/>
    </source>
</evidence>
<evidence type="ECO:0000259" key="4">
    <source>
        <dbReference type="Pfam" id="PF00535"/>
    </source>
</evidence>
<reference evidence="5 6" key="1">
    <citation type="submission" date="2019-11" db="EMBL/GenBank/DDBJ databases">
        <title>Description of Pedobacter sp. LMG 31462T.</title>
        <authorList>
            <person name="Carlier A."/>
            <person name="Qi S."/>
            <person name="Vandamme P."/>
        </authorList>
    </citation>
    <scope>NUCLEOTIDE SEQUENCE [LARGE SCALE GENOMIC DNA]</scope>
    <source>
        <strain evidence="5 6">LMG 31462</strain>
    </source>
</reference>
<evidence type="ECO:0000313" key="5">
    <source>
        <dbReference type="EMBL" id="MBB2150972.1"/>
    </source>
</evidence>